<protein>
    <recommendedName>
        <fullName evidence="3">NAD(P)-binding protein</fullName>
    </recommendedName>
</protein>
<dbReference type="CDD" id="cd05233">
    <property type="entry name" value="SDR_c"/>
    <property type="match status" value="1"/>
</dbReference>
<proteinExistence type="predicted"/>
<dbReference type="PANTHER" id="PTHR43975:SF2">
    <property type="entry name" value="EG:BACR7A4.14 PROTEIN-RELATED"/>
    <property type="match status" value="1"/>
</dbReference>
<gene>
    <name evidence="1" type="ORF">EWM64_g2672</name>
</gene>
<dbReference type="InterPro" id="IPR036291">
    <property type="entry name" value="NAD(P)-bd_dom_sf"/>
</dbReference>
<dbReference type="InterPro" id="IPR002347">
    <property type="entry name" value="SDR_fam"/>
</dbReference>
<dbReference type="PRINTS" id="PR00081">
    <property type="entry name" value="GDHRDH"/>
</dbReference>
<dbReference type="Gene3D" id="3.40.50.720">
    <property type="entry name" value="NAD(P)-binding Rossmann-like Domain"/>
    <property type="match status" value="1"/>
</dbReference>
<dbReference type="PANTHER" id="PTHR43975">
    <property type="entry name" value="ZGC:101858"/>
    <property type="match status" value="1"/>
</dbReference>
<comment type="caution">
    <text evidence="1">The sequence shown here is derived from an EMBL/GenBank/DDBJ whole genome shotgun (WGS) entry which is preliminary data.</text>
</comment>
<dbReference type="EMBL" id="SFCI01000222">
    <property type="protein sequence ID" value="TFY81340.1"/>
    <property type="molecule type" value="Genomic_DNA"/>
</dbReference>
<dbReference type="Proteomes" id="UP000298061">
    <property type="component" value="Unassembled WGS sequence"/>
</dbReference>
<evidence type="ECO:0000313" key="2">
    <source>
        <dbReference type="Proteomes" id="UP000298061"/>
    </source>
</evidence>
<accession>A0A4Z0A4F4</accession>
<organism evidence="1 2">
    <name type="scientific">Hericium alpestre</name>
    <dbReference type="NCBI Taxonomy" id="135208"/>
    <lineage>
        <taxon>Eukaryota</taxon>
        <taxon>Fungi</taxon>
        <taxon>Dikarya</taxon>
        <taxon>Basidiomycota</taxon>
        <taxon>Agaricomycotina</taxon>
        <taxon>Agaricomycetes</taxon>
        <taxon>Russulales</taxon>
        <taxon>Hericiaceae</taxon>
        <taxon>Hericium</taxon>
    </lineage>
</organism>
<dbReference type="Pfam" id="PF00106">
    <property type="entry name" value="adh_short"/>
    <property type="match status" value="1"/>
</dbReference>
<evidence type="ECO:0008006" key="3">
    <source>
        <dbReference type="Google" id="ProtNLM"/>
    </source>
</evidence>
<name>A0A4Z0A4F4_9AGAM</name>
<dbReference type="SUPFAM" id="SSF51735">
    <property type="entry name" value="NAD(P)-binding Rossmann-fold domains"/>
    <property type="match status" value="1"/>
</dbReference>
<dbReference type="OrthoDB" id="1933717at2759"/>
<dbReference type="AlphaFoldDB" id="A0A4Z0A4F4"/>
<evidence type="ECO:0000313" key="1">
    <source>
        <dbReference type="EMBL" id="TFY81340.1"/>
    </source>
</evidence>
<reference evidence="1 2" key="1">
    <citation type="submission" date="2019-02" db="EMBL/GenBank/DDBJ databases">
        <title>Genome sequencing of the rare red list fungi Hericium alpestre (H. flagellum).</title>
        <authorList>
            <person name="Buettner E."/>
            <person name="Kellner H."/>
        </authorList>
    </citation>
    <scope>NUCLEOTIDE SEQUENCE [LARGE SCALE GENOMIC DNA]</scope>
    <source>
        <strain evidence="1 2">DSM 108284</strain>
    </source>
</reference>
<dbReference type="STRING" id="135208.A0A4Z0A4F4"/>
<sequence length="294" mass="32429">MLAVIERFHVYPEIDPFKHFAEKSFKDKIILITGASHGIGKQYAITYAQAGASLVISACNVKALDDVKQEDLRVSPATENVSVVADVADVKQVETFVKAGVERFGKLDIVIGNARMFIDCDAPLGEQDPVARWAVFEVNLRSVHSLSYFTLPHLVKVEGYFVAISSLSGMMRVSNGSSYRVSKHAVNRFIEFVALEYPTIKAFAIHPGVIATDANAQTDFPPVHEMGLPTATTIYLTSGNADWLSGRFIFAPWDLGEVRDQWKEKIEKEAGLVSKLFIPAYLTTRLCGLDISLS</sequence>
<keyword evidence="2" id="KW-1185">Reference proteome</keyword>